<protein>
    <submittedName>
        <fullName evidence="1 3">Uncharacterized protein</fullName>
    </submittedName>
</protein>
<name>A0A0N5CP48_THECL</name>
<organism evidence="3">
    <name type="scientific">Thelazia callipaeda</name>
    <name type="common">Oriental eyeworm</name>
    <name type="synonym">Parasitic nematode</name>
    <dbReference type="NCBI Taxonomy" id="103827"/>
    <lineage>
        <taxon>Eukaryota</taxon>
        <taxon>Metazoa</taxon>
        <taxon>Ecdysozoa</taxon>
        <taxon>Nematoda</taxon>
        <taxon>Chromadorea</taxon>
        <taxon>Rhabditida</taxon>
        <taxon>Spirurina</taxon>
        <taxon>Spiruromorpha</taxon>
        <taxon>Thelazioidea</taxon>
        <taxon>Thelaziidae</taxon>
        <taxon>Thelazia</taxon>
    </lineage>
</organism>
<dbReference type="AlphaFoldDB" id="A0A0N5CP48"/>
<evidence type="ECO:0000313" key="3">
    <source>
        <dbReference type="WBParaSite" id="TCLT_0000198001-mRNA-1"/>
    </source>
</evidence>
<sequence>MKQVAIPLYIVDYIEHCYQLKKLLMHDSKKCRSVILLNLFQIIDILTTYRSSINSNKGIMLAKLPSLYNYQNKKNFMPFVSITTTFLLEEIKLMIYDILALEDFLEAIKEKDEISVWFHQTTKSCQQFQKVKQYAE</sequence>
<evidence type="ECO:0000313" key="1">
    <source>
        <dbReference type="EMBL" id="VDM97701.1"/>
    </source>
</evidence>
<accession>A0A0N5CP48</accession>
<reference evidence="1 2" key="2">
    <citation type="submission" date="2018-11" db="EMBL/GenBank/DDBJ databases">
        <authorList>
            <consortium name="Pathogen Informatics"/>
        </authorList>
    </citation>
    <scope>NUCLEOTIDE SEQUENCE [LARGE SCALE GENOMIC DNA]</scope>
</reference>
<evidence type="ECO:0000313" key="2">
    <source>
        <dbReference type="Proteomes" id="UP000276776"/>
    </source>
</evidence>
<keyword evidence="2" id="KW-1185">Reference proteome</keyword>
<dbReference type="WBParaSite" id="TCLT_0000198001-mRNA-1">
    <property type="protein sequence ID" value="TCLT_0000198001-mRNA-1"/>
    <property type="gene ID" value="TCLT_0000198001"/>
</dbReference>
<gene>
    <name evidence="1" type="ORF">TCLT_LOCUS1981</name>
</gene>
<proteinExistence type="predicted"/>
<reference evidence="3" key="1">
    <citation type="submission" date="2017-02" db="UniProtKB">
        <authorList>
            <consortium name="WormBaseParasite"/>
        </authorList>
    </citation>
    <scope>IDENTIFICATION</scope>
</reference>
<dbReference type="Proteomes" id="UP000276776">
    <property type="component" value="Unassembled WGS sequence"/>
</dbReference>
<dbReference type="EMBL" id="UYYF01000325">
    <property type="protein sequence ID" value="VDM97701.1"/>
    <property type="molecule type" value="Genomic_DNA"/>
</dbReference>